<accession>A0A7W7Y2C7</accession>
<keyword evidence="3" id="KW-1185">Reference proteome</keyword>
<keyword evidence="2" id="KW-0808">Transferase</keyword>
<dbReference type="AlphaFoldDB" id="A0A7W7Y2C7"/>
<dbReference type="EMBL" id="JACHID010000001">
    <property type="protein sequence ID" value="MBB5020811.1"/>
    <property type="molecule type" value="Genomic_DNA"/>
</dbReference>
<comment type="caution">
    <text evidence="2">The sequence shown here is derived from an EMBL/GenBank/DDBJ whole genome shotgun (WGS) entry which is preliminary data.</text>
</comment>
<feature type="domain" description="Rhodanese" evidence="1">
    <location>
        <begin position="300"/>
        <end position="374"/>
    </location>
</feature>
<gene>
    <name evidence="2" type="ORF">HNR37_000114</name>
</gene>
<reference evidence="2 3" key="1">
    <citation type="submission" date="2020-08" db="EMBL/GenBank/DDBJ databases">
        <title>Genomic Encyclopedia of Type Strains, Phase IV (KMG-IV): sequencing the most valuable type-strain genomes for metagenomic binning, comparative biology and taxonomic classification.</title>
        <authorList>
            <person name="Goeker M."/>
        </authorList>
    </citation>
    <scope>NUCLEOTIDE SEQUENCE [LARGE SCALE GENOMIC DNA]</scope>
    <source>
        <strain evidence="2 3">DSM 22071</strain>
    </source>
</reference>
<feature type="domain" description="Rhodanese" evidence="1">
    <location>
        <begin position="184"/>
        <end position="273"/>
    </location>
</feature>
<evidence type="ECO:0000313" key="2">
    <source>
        <dbReference type="EMBL" id="MBB5020811.1"/>
    </source>
</evidence>
<dbReference type="PANTHER" id="PTHR43031">
    <property type="entry name" value="FAD-DEPENDENT OXIDOREDUCTASE"/>
    <property type="match status" value="1"/>
</dbReference>
<proteinExistence type="predicted"/>
<evidence type="ECO:0000313" key="3">
    <source>
        <dbReference type="Proteomes" id="UP000528322"/>
    </source>
</evidence>
<dbReference type="SUPFAM" id="SSF52821">
    <property type="entry name" value="Rhodanese/Cell cycle control phosphatase"/>
    <property type="match status" value="3"/>
</dbReference>
<dbReference type="PANTHER" id="PTHR43031:SF16">
    <property type="entry name" value="OXIDOREDUCTASE"/>
    <property type="match status" value="1"/>
</dbReference>
<sequence length="396" mass="43684">MSIMKHKLTYLLALVFFAFVVTGCGGGAAVQRVAQPGLDPSQHVPQDPELRITTEEVMALFQEVYGDEPLIEEVLQENDRFLIVDSRPAMRYNEGHVPGAIHMPPAAVADNIDKLPAHKKIIFYCGGLHCPLSPAAAENAIEAGFEGEVRVWYEGDPYWVFHGNYLISETPYIKDRVDNIDSLNTVLVDSRPATRFKEAHIPHSIMIPWAQFEQKKGLLPNDKETELIFWCGGHHCTLSHNSAKAALEMGYYDVKVYSAGDPDWSANDYPMWGNDPSGVVDTGPAVQATVSPEEFTKAVEEGSVYVLDVRNDREVSRGAIPGSIHVEDSEFMSNTAAAIAKLPANPTKPLYIHCAAGARASGAYQAIMDSDYENPHGIKFLNNTIQINRAGEFRIN</sequence>
<dbReference type="Proteomes" id="UP000528322">
    <property type="component" value="Unassembled WGS sequence"/>
</dbReference>
<dbReference type="SMART" id="SM00450">
    <property type="entry name" value="RHOD"/>
    <property type="match status" value="3"/>
</dbReference>
<feature type="domain" description="Rhodanese" evidence="1">
    <location>
        <begin position="77"/>
        <end position="162"/>
    </location>
</feature>
<dbReference type="InterPro" id="IPR036873">
    <property type="entry name" value="Rhodanese-like_dom_sf"/>
</dbReference>
<dbReference type="Gene3D" id="3.40.250.10">
    <property type="entry name" value="Rhodanese-like domain"/>
    <property type="match status" value="3"/>
</dbReference>
<dbReference type="CDD" id="cd00158">
    <property type="entry name" value="RHOD"/>
    <property type="match status" value="2"/>
</dbReference>
<dbReference type="GO" id="GO:0016740">
    <property type="term" value="F:transferase activity"/>
    <property type="evidence" value="ECO:0007669"/>
    <property type="project" value="UniProtKB-KW"/>
</dbReference>
<organism evidence="2 3">
    <name type="scientific">Desulfurispira natronophila</name>
    <dbReference type="NCBI Taxonomy" id="682562"/>
    <lineage>
        <taxon>Bacteria</taxon>
        <taxon>Pseudomonadati</taxon>
        <taxon>Chrysiogenota</taxon>
        <taxon>Chrysiogenia</taxon>
        <taxon>Chrysiogenales</taxon>
        <taxon>Chrysiogenaceae</taxon>
        <taxon>Desulfurispira</taxon>
    </lineage>
</organism>
<dbReference type="PROSITE" id="PS50206">
    <property type="entry name" value="RHODANESE_3"/>
    <property type="match status" value="3"/>
</dbReference>
<name>A0A7W7Y2C7_9BACT</name>
<dbReference type="InterPro" id="IPR001763">
    <property type="entry name" value="Rhodanese-like_dom"/>
</dbReference>
<dbReference type="RefSeq" id="WP_183728309.1">
    <property type="nucleotide sequence ID" value="NZ_JACHID010000001.1"/>
</dbReference>
<dbReference type="Pfam" id="PF00581">
    <property type="entry name" value="Rhodanese"/>
    <property type="match status" value="3"/>
</dbReference>
<evidence type="ECO:0000259" key="1">
    <source>
        <dbReference type="PROSITE" id="PS50206"/>
    </source>
</evidence>
<protein>
    <submittedName>
        <fullName evidence="2">Rhodanese-related sulfurtransferase</fullName>
    </submittedName>
</protein>
<dbReference type="PROSITE" id="PS51257">
    <property type="entry name" value="PROKAR_LIPOPROTEIN"/>
    <property type="match status" value="1"/>
</dbReference>
<dbReference type="InterPro" id="IPR050229">
    <property type="entry name" value="GlpE_sulfurtransferase"/>
</dbReference>